<accession>A0ABS8B2J9</accession>
<comment type="caution">
    <text evidence="1">The sequence shown here is derived from an EMBL/GenBank/DDBJ whole genome shotgun (WGS) entry which is preliminary data.</text>
</comment>
<dbReference type="RefSeq" id="WP_226725645.1">
    <property type="nucleotide sequence ID" value="NZ_JAJAUY010000012.1"/>
</dbReference>
<name>A0ABS8B2J9_9ACTN</name>
<dbReference type="SUPFAM" id="SSF159275">
    <property type="entry name" value="PA1994-like"/>
    <property type="match status" value="1"/>
</dbReference>
<reference evidence="1 2" key="1">
    <citation type="submission" date="2021-10" db="EMBL/GenBank/DDBJ databases">
        <title>Streptomyces sp. strain SMC 277, a novel streptomycete isolated from soil.</title>
        <authorList>
            <person name="Chanama M."/>
        </authorList>
    </citation>
    <scope>NUCLEOTIDE SEQUENCE [LARGE SCALE GENOMIC DNA]</scope>
    <source>
        <strain evidence="1 2">SMC 277</strain>
    </source>
</reference>
<dbReference type="EMBL" id="JAJAUY010000012">
    <property type="protein sequence ID" value="MCB5178822.1"/>
    <property type="molecule type" value="Genomic_DNA"/>
</dbReference>
<keyword evidence="2" id="KW-1185">Reference proteome</keyword>
<dbReference type="Proteomes" id="UP001199054">
    <property type="component" value="Unassembled WGS sequence"/>
</dbReference>
<evidence type="ECO:0000313" key="2">
    <source>
        <dbReference type="Proteomes" id="UP001199054"/>
    </source>
</evidence>
<dbReference type="Pfam" id="PF06475">
    <property type="entry name" value="Glycolipid_bind"/>
    <property type="match status" value="1"/>
</dbReference>
<gene>
    <name evidence="1" type="ORF">LG632_05405</name>
</gene>
<dbReference type="InterPro" id="IPR009467">
    <property type="entry name" value="Glycolipid-bd_prot_put"/>
</dbReference>
<sequence>MTDERVVSWEVTAGGGFETAWVELGGRDTGLRARGRAVGSAPGPYWVSYELETAAEFVTRRLHVRVEDADGTRELDLRHDGAGWTAGGEPLPGLGGALDCDLGLCPLTNTMPVLRHRLHEGPGEREFLMAWVSVPDLTVRPSRQRYRHLGRTEAGGAVVRYSSEDFVSDITFDADALVVDYPRLAHRLG</sequence>
<evidence type="ECO:0000313" key="1">
    <source>
        <dbReference type="EMBL" id="MCB5178822.1"/>
    </source>
</evidence>
<organism evidence="1 2">
    <name type="scientific">Streptomyces antimicrobicus</name>
    <dbReference type="NCBI Taxonomy" id="2883108"/>
    <lineage>
        <taxon>Bacteria</taxon>
        <taxon>Bacillati</taxon>
        <taxon>Actinomycetota</taxon>
        <taxon>Actinomycetes</taxon>
        <taxon>Kitasatosporales</taxon>
        <taxon>Streptomycetaceae</taxon>
        <taxon>Streptomyces</taxon>
    </lineage>
</organism>
<protein>
    <submittedName>
        <fullName evidence="1">Glycolipid-binding domain-containing protein</fullName>
    </submittedName>
</protein>
<proteinExistence type="predicted"/>